<reference evidence="2 3" key="1">
    <citation type="journal article" date="2016" name="Antonie Van Leeuwenhoek">
        <title>Dongia soli sp. nov., isolated from soil from Dokdo, Korea.</title>
        <authorList>
            <person name="Kim D.U."/>
            <person name="Lee H."/>
            <person name="Kim H."/>
            <person name="Kim S.G."/>
            <person name="Ka J.O."/>
        </authorList>
    </citation>
    <scope>NUCLEOTIDE SEQUENCE [LARGE SCALE GENOMIC DNA]</scope>
    <source>
        <strain evidence="2 3">D78</strain>
    </source>
</reference>
<keyword evidence="2" id="KW-0456">Lyase</keyword>
<sequence>MIDNSNRLHCYLSGLRGVNKGDLCLSEATLPAVRQIEAVIMFCDLRQFTDLSNRLSQEKLIELLCGYFRLVVPVIEAFGGEVVQLIGDGILAVFRFAERGGNSCKNAIEAALLIQHRLHLEPVAGRILQAGIALHAGEVSYGAIGAGRSCTLTVIGPAVNLTSRLEKLCHLTKQPILVSKVFARRLGLGNTRFIGRFRVKGFDEPQDVYAPKADD</sequence>
<organism evidence="2 3">
    <name type="scientific">Dongia soli</name>
    <dbReference type="NCBI Taxonomy" id="600628"/>
    <lineage>
        <taxon>Bacteria</taxon>
        <taxon>Pseudomonadati</taxon>
        <taxon>Pseudomonadota</taxon>
        <taxon>Alphaproteobacteria</taxon>
        <taxon>Rhodospirillales</taxon>
        <taxon>Dongiaceae</taxon>
        <taxon>Dongia</taxon>
    </lineage>
</organism>
<dbReference type="EC" id="4.6.1.-" evidence="2"/>
<dbReference type="CDD" id="cd07302">
    <property type="entry name" value="CHD"/>
    <property type="match status" value="1"/>
</dbReference>
<dbReference type="Gene3D" id="3.30.70.1230">
    <property type="entry name" value="Nucleotide cyclase"/>
    <property type="match status" value="1"/>
</dbReference>
<proteinExistence type="predicted"/>
<dbReference type="PROSITE" id="PS50125">
    <property type="entry name" value="GUANYLATE_CYCLASE_2"/>
    <property type="match status" value="1"/>
</dbReference>
<gene>
    <name evidence="2" type="ORF">SMD27_11850</name>
</gene>
<dbReference type="InterPro" id="IPR050697">
    <property type="entry name" value="Adenylyl/Guanylyl_Cyclase_3/4"/>
</dbReference>
<dbReference type="EMBL" id="JAXCLW010000002">
    <property type="protein sequence ID" value="MDY0883539.1"/>
    <property type="molecule type" value="Genomic_DNA"/>
</dbReference>
<keyword evidence="3" id="KW-1185">Reference proteome</keyword>
<dbReference type="GO" id="GO:0016829">
    <property type="term" value="F:lyase activity"/>
    <property type="evidence" value="ECO:0007669"/>
    <property type="project" value="UniProtKB-KW"/>
</dbReference>
<feature type="domain" description="Guanylate cyclase" evidence="1">
    <location>
        <begin position="39"/>
        <end position="166"/>
    </location>
</feature>
<dbReference type="Proteomes" id="UP001279642">
    <property type="component" value="Unassembled WGS sequence"/>
</dbReference>
<dbReference type="PANTHER" id="PTHR43081:SF11">
    <property type="entry name" value="BLR2264 PROTEIN"/>
    <property type="match status" value="1"/>
</dbReference>
<dbReference type="InterPro" id="IPR029787">
    <property type="entry name" value="Nucleotide_cyclase"/>
</dbReference>
<evidence type="ECO:0000313" key="2">
    <source>
        <dbReference type="EMBL" id="MDY0883539.1"/>
    </source>
</evidence>
<evidence type="ECO:0000313" key="3">
    <source>
        <dbReference type="Proteomes" id="UP001279642"/>
    </source>
</evidence>
<dbReference type="SMART" id="SM00044">
    <property type="entry name" value="CYCc"/>
    <property type="match status" value="1"/>
</dbReference>
<evidence type="ECO:0000259" key="1">
    <source>
        <dbReference type="PROSITE" id="PS50125"/>
    </source>
</evidence>
<dbReference type="PANTHER" id="PTHR43081">
    <property type="entry name" value="ADENYLATE CYCLASE, TERMINAL-DIFFERENTIATION SPECIFIC-RELATED"/>
    <property type="match status" value="1"/>
</dbReference>
<dbReference type="RefSeq" id="WP_320508570.1">
    <property type="nucleotide sequence ID" value="NZ_JAXCLW010000002.1"/>
</dbReference>
<name>A0ABU5ECL2_9PROT</name>
<protein>
    <submittedName>
        <fullName evidence="2">Adenylate/guanylate cyclase domain-containing protein</fullName>
        <ecNumber evidence="2">4.6.1.-</ecNumber>
    </submittedName>
</protein>
<dbReference type="Pfam" id="PF00211">
    <property type="entry name" value="Guanylate_cyc"/>
    <property type="match status" value="1"/>
</dbReference>
<comment type="caution">
    <text evidence="2">The sequence shown here is derived from an EMBL/GenBank/DDBJ whole genome shotgun (WGS) entry which is preliminary data.</text>
</comment>
<dbReference type="InterPro" id="IPR001054">
    <property type="entry name" value="A/G_cyclase"/>
</dbReference>
<dbReference type="SUPFAM" id="SSF55073">
    <property type="entry name" value="Nucleotide cyclase"/>
    <property type="match status" value="1"/>
</dbReference>
<accession>A0ABU5ECL2</accession>